<dbReference type="GO" id="GO:0009055">
    <property type="term" value="F:electron transfer activity"/>
    <property type="evidence" value="ECO:0007669"/>
    <property type="project" value="UniProtKB-UniRule"/>
</dbReference>
<evidence type="ECO:0000256" key="6">
    <source>
        <dbReference type="ARBA" id="ARBA00023014"/>
    </source>
</evidence>
<dbReference type="Pfam" id="PF13370">
    <property type="entry name" value="Fer4_13"/>
    <property type="match status" value="1"/>
</dbReference>
<keyword evidence="6 8" id="KW-0411">Iron-sulfur</keyword>
<dbReference type="Gene3D" id="3.30.70.20">
    <property type="match status" value="1"/>
</dbReference>
<dbReference type="SUPFAM" id="SSF54862">
    <property type="entry name" value="4Fe-4S ferredoxins"/>
    <property type="match status" value="1"/>
</dbReference>
<feature type="domain" description="4Fe-4S ferredoxin-type" evidence="9">
    <location>
        <begin position="3"/>
        <end position="31"/>
    </location>
</feature>
<dbReference type="EMBL" id="QOIM01000054">
    <property type="protein sequence ID" value="RCG13534.1"/>
    <property type="molecule type" value="Genomic_DNA"/>
</dbReference>
<gene>
    <name evidence="10" type="ORF">DQ392_32350</name>
</gene>
<evidence type="ECO:0000313" key="10">
    <source>
        <dbReference type="EMBL" id="RCG13534.1"/>
    </source>
</evidence>
<evidence type="ECO:0000256" key="5">
    <source>
        <dbReference type="ARBA" id="ARBA00023004"/>
    </source>
</evidence>
<keyword evidence="5 8" id="KW-0408">Iron</keyword>
<comment type="cofactor">
    <cofactor evidence="1">
        <name>[3Fe-4S] cluster</name>
        <dbReference type="ChEBI" id="CHEBI:21137"/>
    </cofactor>
</comment>
<dbReference type="InterPro" id="IPR017896">
    <property type="entry name" value="4Fe4S_Fe-S-bd"/>
</dbReference>
<dbReference type="GO" id="GO:0005506">
    <property type="term" value="F:iron ion binding"/>
    <property type="evidence" value="ECO:0007669"/>
    <property type="project" value="UniProtKB-UniRule"/>
</dbReference>
<keyword evidence="4 8" id="KW-0249">Electron transport</keyword>
<proteinExistence type="predicted"/>
<accession>A0A367E653</accession>
<evidence type="ECO:0000256" key="4">
    <source>
        <dbReference type="ARBA" id="ARBA00022982"/>
    </source>
</evidence>
<dbReference type="Proteomes" id="UP000253507">
    <property type="component" value="Unassembled WGS sequence"/>
</dbReference>
<dbReference type="AlphaFoldDB" id="A0A367E653"/>
<evidence type="ECO:0000256" key="1">
    <source>
        <dbReference type="ARBA" id="ARBA00001927"/>
    </source>
</evidence>
<dbReference type="PRINTS" id="PR00352">
    <property type="entry name" value="3FE4SFRDOXIN"/>
</dbReference>
<dbReference type="GO" id="GO:0051538">
    <property type="term" value="F:3 iron, 4 sulfur cluster binding"/>
    <property type="evidence" value="ECO:0007669"/>
    <property type="project" value="UniProtKB-KW"/>
</dbReference>
<comment type="caution">
    <text evidence="10">The sequence shown here is derived from an EMBL/GenBank/DDBJ whole genome shotgun (WGS) entry which is preliminary data.</text>
</comment>
<evidence type="ECO:0000256" key="3">
    <source>
        <dbReference type="ARBA" id="ARBA00022723"/>
    </source>
</evidence>
<keyword evidence="2 8" id="KW-0813">Transport</keyword>
<name>A0A367E653_9ACTN</name>
<dbReference type="PROSITE" id="PS51379">
    <property type="entry name" value="4FE4S_FER_2"/>
    <property type="match status" value="1"/>
</dbReference>
<evidence type="ECO:0000256" key="7">
    <source>
        <dbReference type="ARBA" id="ARBA00023291"/>
    </source>
</evidence>
<evidence type="ECO:0000259" key="9">
    <source>
        <dbReference type="PROSITE" id="PS51379"/>
    </source>
</evidence>
<evidence type="ECO:0000256" key="2">
    <source>
        <dbReference type="ARBA" id="ARBA00022448"/>
    </source>
</evidence>
<comment type="function">
    <text evidence="8">Ferredoxins are iron-sulfur proteins that transfer electrons in a wide variety of metabolic reactions.</text>
</comment>
<dbReference type="InterPro" id="IPR051269">
    <property type="entry name" value="Fe-S_cluster_ET"/>
</dbReference>
<dbReference type="RefSeq" id="WP_114019273.1">
    <property type="nucleotide sequence ID" value="NZ_QOIM01000054.1"/>
</dbReference>
<evidence type="ECO:0000256" key="8">
    <source>
        <dbReference type="RuleBase" id="RU368020"/>
    </source>
</evidence>
<evidence type="ECO:0000313" key="11">
    <source>
        <dbReference type="Proteomes" id="UP000253507"/>
    </source>
</evidence>
<reference evidence="10 11" key="1">
    <citation type="submission" date="2018-06" db="EMBL/GenBank/DDBJ databases">
        <title>Streptomyces reniochalinae sp. nov. and Streptomyces diacarnus sp. nov. from marine sponges.</title>
        <authorList>
            <person name="Li L."/>
        </authorList>
    </citation>
    <scope>NUCLEOTIDE SEQUENCE [LARGE SCALE GENOMIC DNA]</scope>
    <source>
        <strain evidence="10 11">LHW50302</strain>
    </source>
</reference>
<dbReference type="PANTHER" id="PTHR36923:SF3">
    <property type="entry name" value="FERREDOXIN"/>
    <property type="match status" value="1"/>
</dbReference>
<sequence length="72" mass="7662">MTWRVEIDRDVCIGSGMCAGMAPSVFELENERSRAAAEQIDPQEAALDAADSCPALAITLLDEDGEVVGPRP</sequence>
<keyword evidence="7" id="KW-0003">3Fe-4S</keyword>
<dbReference type="PANTHER" id="PTHR36923">
    <property type="entry name" value="FERREDOXIN"/>
    <property type="match status" value="1"/>
</dbReference>
<protein>
    <recommendedName>
        <fullName evidence="8">Ferredoxin</fullName>
    </recommendedName>
</protein>
<keyword evidence="11" id="KW-1185">Reference proteome</keyword>
<keyword evidence="3 8" id="KW-0479">Metal-binding</keyword>
<dbReference type="InterPro" id="IPR001080">
    <property type="entry name" value="3Fe4S_ferredoxin"/>
</dbReference>
<organism evidence="10 11">
    <name type="scientific">Streptomyces reniochalinae</name>
    <dbReference type="NCBI Taxonomy" id="2250578"/>
    <lineage>
        <taxon>Bacteria</taxon>
        <taxon>Bacillati</taxon>
        <taxon>Actinomycetota</taxon>
        <taxon>Actinomycetes</taxon>
        <taxon>Kitasatosporales</taxon>
        <taxon>Streptomycetaceae</taxon>
        <taxon>Streptomyces</taxon>
    </lineage>
</organism>
<dbReference type="OrthoDB" id="4557285at2"/>